<dbReference type="Proteomes" id="UP000646053">
    <property type="component" value="Unassembled WGS sequence"/>
</dbReference>
<dbReference type="RefSeq" id="WP_162424658.1">
    <property type="nucleotide sequence ID" value="NZ_WVIE01000025.1"/>
</dbReference>
<dbReference type="PANTHER" id="PTHR43861">
    <property type="entry name" value="TRANS-ACONITATE 2-METHYLTRANSFERASE-RELATED"/>
    <property type="match status" value="1"/>
</dbReference>
<dbReference type="InterPro" id="IPR020596">
    <property type="entry name" value="rRNA_Ade_Mease_Trfase_CS"/>
</dbReference>
<dbReference type="Pfam" id="PF13649">
    <property type="entry name" value="Methyltransf_25"/>
    <property type="match status" value="1"/>
</dbReference>
<dbReference type="SUPFAM" id="SSF53335">
    <property type="entry name" value="S-adenosyl-L-methionine-dependent methyltransferases"/>
    <property type="match status" value="1"/>
</dbReference>
<name>A0A8J7Z359_9CYAN</name>
<protein>
    <submittedName>
        <fullName evidence="3">Methyltransferase domain-containing protein</fullName>
    </submittedName>
</protein>
<keyword evidence="3" id="KW-0489">Methyltransferase</keyword>
<proteinExistence type="predicted"/>
<evidence type="ECO:0000259" key="2">
    <source>
        <dbReference type="Pfam" id="PF13649"/>
    </source>
</evidence>
<keyword evidence="1" id="KW-0808">Transferase</keyword>
<dbReference type="AlphaFoldDB" id="A0A8J7Z359"/>
<gene>
    <name evidence="3" type="ORF">GS601_17870</name>
</gene>
<sequence length="273" mass="30982">MKSETAFVKALPEANLLKAEMSRYIEINTYDEYEEDHAYYKEMMAKMLDSIASHRQKQNEESRRCRILELGAGTGIFTKRLATLPNVEIVAIEIDQVCLQRLEKRFHQCDFVTVVHADSCSFVQPNAFDYICSSFSDHHIERSQKANYLEQVKQNLKPGGLFVVGDEFLRTYDPRDRGAWQRALKDYHHHIIAIAHQHGHAELAALESQALWSGLHELGDFKVSNQAYETLLARADLKFSVDKIGPAPSLDIGGVYVYQIHQADPSGLEGALT</sequence>
<dbReference type="GO" id="GO:0000179">
    <property type="term" value="F:rRNA (adenine-N6,N6-)-dimethyltransferase activity"/>
    <property type="evidence" value="ECO:0007669"/>
    <property type="project" value="InterPro"/>
</dbReference>
<feature type="domain" description="Methyltransferase" evidence="2">
    <location>
        <begin position="67"/>
        <end position="160"/>
    </location>
</feature>
<dbReference type="InterPro" id="IPR041698">
    <property type="entry name" value="Methyltransf_25"/>
</dbReference>
<evidence type="ECO:0000256" key="1">
    <source>
        <dbReference type="ARBA" id="ARBA00022679"/>
    </source>
</evidence>
<keyword evidence="4" id="KW-1185">Reference proteome</keyword>
<reference evidence="3" key="1">
    <citation type="submission" date="2019-12" db="EMBL/GenBank/DDBJ databases">
        <title>High-Quality draft genome sequences of three cyanobacteria isolated from the limestone walls of the Old Cathedral of Coimbra.</title>
        <authorList>
            <person name="Tiago I."/>
            <person name="Soares F."/>
            <person name="Portugal A."/>
        </authorList>
    </citation>
    <scope>NUCLEOTIDE SEQUENCE</scope>
    <source>
        <strain evidence="3">A</strain>
    </source>
</reference>
<dbReference type="InterPro" id="IPR029063">
    <property type="entry name" value="SAM-dependent_MTases_sf"/>
</dbReference>
<dbReference type="EMBL" id="WVIE01000025">
    <property type="protein sequence ID" value="NDJ19132.1"/>
    <property type="molecule type" value="Genomic_DNA"/>
</dbReference>
<dbReference type="CDD" id="cd02440">
    <property type="entry name" value="AdoMet_MTases"/>
    <property type="match status" value="1"/>
</dbReference>
<evidence type="ECO:0000313" key="3">
    <source>
        <dbReference type="EMBL" id="NDJ19132.1"/>
    </source>
</evidence>
<evidence type="ECO:0000313" key="4">
    <source>
        <dbReference type="Proteomes" id="UP000646053"/>
    </source>
</evidence>
<dbReference type="PROSITE" id="PS01131">
    <property type="entry name" value="RRNA_A_DIMETH"/>
    <property type="match status" value="1"/>
</dbReference>
<dbReference type="Gene3D" id="3.40.50.150">
    <property type="entry name" value="Vaccinia Virus protein VP39"/>
    <property type="match status" value="1"/>
</dbReference>
<organism evidence="3 4">
    <name type="scientific">Myxacorys almedinensis A</name>
    <dbReference type="NCBI Taxonomy" id="2690445"/>
    <lineage>
        <taxon>Bacteria</taxon>
        <taxon>Bacillati</taxon>
        <taxon>Cyanobacteriota</taxon>
        <taxon>Cyanophyceae</taxon>
        <taxon>Leptolyngbyales</taxon>
        <taxon>Leptolyngbyaceae</taxon>
        <taxon>Myxacorys</taxon>
        <taxon>Myxacorys almedinensis</taxon>
    </lineage>
</organism>
<comment type="caution">
    <text evidence="3">The sequence shown here is derived from an EMBL/GenBank/DDBJ whole genome shotgun (WGS) entry which is preliminary data.</text>
</comment>
<accession>A0A8J7Z359</accession>